<evidence type="ECO:0000256" key="4">
    <source>
        <dbReference type="ARBA" id="ARBA00041057"/>
    </source>
</evidence>
<feature type="binding site" evidence="12">
    <location>
        <position position="56"/>
    </location>
    <ligand>
        <name>Mg(2+)</name>
        <dbReference type="ChEBI" id="CHEBI:18420"/>
        <label>1</label>
    </ligand>
</feature>
<evidence type="ECO:0000256" key="6">
    <source>
        <dbReference type="ARBA" id="ARBA00042471"/>
    </source>
</evidence>
<evidence type="ECO:0000256" key="1">
    <source>
        <dbReference type="ARBA" id="ARBA00010702"/>
    </source>
</evidence>
<dbReference type="Pfam" id="PF03747">
    <property type="entry name" value="ADP_ribosyl_GH"/>
    <property type="match status" value="1"/>
</dbReference>
<keyword evidence="3" id="KW-0378">Hydrolase</keyword>
<comment type="caution">
    <text evidence="13">The sequence shown here is derived from an EMBL/GenBank/DDBJ whole genome shotgun (WGS) entry which is preliminary data.</text>
</comment>
<dbReference type="InterPro" id="IPR005502">
    <property type="entry name" value="Ribosyl_crysJ1"/>
</dbReference>
<dbReference type="InterPro" id="IPR036705">
    <property type="entry name" value="Ribosyl_crysJ1_sf"/>
</dbReference>
<gene>
    <name evidence="13" type="ORF">N7468_008783</name>
</gene>
<dbReference type="GeneID" id="83205382"/>
<evidence type="ECO:0000256" key="9">
    <source>
        <dbReference type="ARBA" id="ARBA00043187"/>
    </source>
</evidence>
<dbReference type="EC" id="3.2.1.143" evidence="2"/>
<keyword evidence="12" id="KW-0460">Magnesium</keyword>
<dbReference type="SUPFAM" id="SSF101478">
    <property type="entry name" value="ADP-ribosylglycohydrolase"/>
    <property type="match status" value="1"/>
</dbReference>
<keyword evidence="12" id="KW-0479">Metal-binding</keyword>
<keyword evidence="14" id="KW-1185">Reference proteome</keyword>
<evidence type="ECO:0000256" key="8">
    <source>
        <dbReference type="ARBA" id="ARBA00042850"/>
    </source>
</evidence>
<dbReference type="GO" id="GO:0004649">
    <property type="term" value="F:poly(ADP-ribose) glycohydrolase activity"/>
    <property type="evidence" value="ECO:0007669"/>
    <property type="project" value="UniProtKB-EC"/>
</dbReference>
<evidence type="ECO:0000313" key="13">
    <source>
        <dbReference type="EMBL" id="KAJ5219579.1"/>
    </source>
</evidence>
<dbReference type="InterPro" id="IPR050792">
    <property type="entry name" value="ADP-ribosylglycohydrolase"/>
</dbReference>
<comment type="catalytic activity">
    <reaction evidence="11">
        <text>alpha-NAD(+) + H2O = ADP-D-ribose + nicotinamide + H(+)</text>
        <dbReference type="Rhea" id="RHEA:68792"/>
        <dbReference type="ChEBI" id="CHEBI:15377"/>
        <dbReference type="ChEBI" id="CHEBI:15378"/>
        <dbReference type="ChEBI" id="CHEBI:17154"/>
        <dbReference type="ChEBI" id="CHEBI:57967"/>
        <dbReference type="ChEBI" id="CHEBI:77017"/>
    </reaction>
</comment>
<reference evidence="13" key="1">
    <citation type="submission" date="2022-11" db="EMBL/GenBank/DDBJ databases">
        <authorList>
            <person name="Petersen C."/>
        </authorList>
    </citation>
    <scope>NUCLEOTIDE SEQUENCE</scope>
    <source>
        <strain evidence="13">IBT 19713</strain>
    </source>
</reference>
<dbReference type="RefSeq" id="XP_058326409.1">
    <property type="nucleotide sequence ID" value="XM_058478079.1"/>
</dbReference>
<proteinExistence type="inferred from homology"/>
<feature type="binding site" evidence="12">
    <location>
        <position position="291"/>
    </location>
    <ligand>
        <name>Mg(2+)</name>
        <dbReference type="ChEBI" id="CHEBI:18420"/>
        <label>1</label>
    </ligand>
</feature>
<feature type="binding site" evidence="12">
    <location>
        <position position="55"/>
    </location>
    <ligand>
        <name>Mg(2+)</name>
        <dbReference type="ChEBI" id="CHEBI:18420"/>
        <label>1</label>
    </ligand>
</feature>
<evidence type="ECO:0000313" key="14">
    <source>
        <dbReference type="Proteomes" id="UP001150941"/>
    </source>
</evidence>
<feature type="binding site" evidence="12">
    <location>
        <position position="289"/>
    </location>
    <ligand>
        <name>Mg(2+)</name>
        <dbReference type="ChEBI" id="CHEBI:18420"/>
        <label>1</label>
    </ligand>
</feature>
<dbReference type="AlphaFoldDB" id="A0A9W9NJ47"/>
<feature type="binding site" evidence="12">
    <location>
        <position position="54"/>
    </location>
    <ligand>
        <name>Mg(2+)</name>
        <dbReference type="ChEBI" id="CHEBI:18420"/>
        <label>1</label>
    </ligand>
</feature>
<dbReference type="PANTHER" id="PTHR16222">
    <property type="entry name" value="ADP-RIBOSYLGLYCOHYDROLASE"/>
    <property type="match status" value="1"/>
</dbReference>
<evidence type="ECO:0000256" key="11">
    <source>
        <dbReference type="ARBA" id="ARBA00049015"/>
    </source>
</evidence>
<feature type="binding site" evidence="12">
    <location>
        <position position="292"/>
    </location>
    <ligand>
        <name>Mg(2+)</name>
        <dbReference type="ChEBI" id="CHEBI:18420"/>
        <label>1</label>
    </ligand>
</feature>
<name>A0A9W9NJ47_9EURO</name>
<evidence type="ECO:0000256" key="3">
    <source>
        <dbReference type="ARBA" id="ARBA00022801"/>
    </source>
</evidence>
<protein>
    <recommendedName>
        <fullName evidence="4">ADP-ribosylhydrolase ARH3</fullName>
        <ecNumber evidence="2">3.2.1.143</ecNumber>
    </recommendedName>
    <alternativeName>
        <fullName evidence="5">ADP-ribose glycohydrolase ARH3</fullName>
    </alternativeName>
    <alternativeName>
        <fullName evidence="6">ADP-ribosylhydrolase 3</fullName>
    </alternativeName>
    <alternativeName>
        <fullName evidence="9">O-acetyl-ADP-ribose deacetylase ARH3</fullName>
    </alternativeName>
    <alternativeName>
        <fullName evidence="10">Poly(ADP-ribose) glycohydrolase ARH3</fullName>
    </alternativeName>
    <alternativeName>
        <fullName evidence="8">[Protein ADP-ribosylarginine] hydrolase-like protein 2</fullName>
    </alternativeName>
    <alternativeName>
        <fullName evidence="7">[Protein ADP-ribosylserine] hydrolase</fullName>
    </alternativeName>
</protein>
<sequence length="336" mass="36762">MGPTLNSRAQGAIWGTCVGDALGGPVQFSDYGTFTPITDLEPVRPFKKPAGSYSDDGAMTLGLAQSFIDAGGRYDQGKSIRNYLEWLTSGYFGTSSEPWDMGVATREALTIWWQHGISKTSQTRVIRHLDKEVRCGNGSLMRIAPVGVVFWKDKDCASNVAREESMVTHPALACVEACVLFTSLIAGAMQGMFANLVPLFLDINLMMVQGQLKEDLFGVLKNELLKLTHPALSHRLSSYPLMGHYSLKPSSDVHSSGWVVDTIEVVLWAFFKFDTWEEGALAVVNLGGDSDTAGAIYGALAGVFYGVESIPQRWIDKMQNADFIRKIATDFARVVT</sequence>
<comment type="similarity">
    <text evidence="1">Belongs to the ADP-ribosylglycohydrolase family.</text>
</comment>
<reference evidence="13" key="2">
    <citation type="journal article" date="2023" name="IMA Fungus">
        <title>Comparative genomic study of the Penicillium genus elucidates a diverse pangenome and 15 lateral gene transfer events.</title>
        <authorList>
            <person name="Petersen C."/>
            <person name="Sorensen T."/>
            <person name="Nielsen M.R."/>
            <person name="Sondergaard T.E."/>
            <person name="Sorensen J.L."/>
            <person name="Fitzpatrick D.A."/>
            <person name="Frisvad J.C."/>
            <person name="Nielsen K.L."/>
        </authorList>
    </citation>
    <scope>NUCLEOTIDE SEQUENCE</scope>
    <source>
        <strain evidence="13">IBT 19713</strain>
    </source>
</reference>
<accession>A0A9W9NJ47</accession>
<dbReference type="PANTHER" id="PTHR16222:SF24">
    <property type="entry name" value="ADP-RIBOSYLHYDROLASE ARH3"/>
    <property type="match status" value="1"/>
</dbReference>
<dbReference type="OrthoDB" id="2021138at2759"/>
<evidence type="ECO:0000256" key="12">
    <source>
        <dbReference type="PIRSR" id="PIRSR605502-1"/>
    </source>
</evidence>
<dbReference type="EMBL" id="JAPQKS010000007">
    <property type="protein sequence ID" value="KAJ5219579.1"/>
    <property type="molecule type" value="Genomic_DNA"/>
</dbReference>
<evidence type="ECO:0000256" key="7">
    <source>
        <dbReference type="ARBA" id="ARBA00042722"/>
    </source>
</evidence>
<dbReference type="Gene3D" id="1.10.4080.10">
    <property type="entry name" value="ADP-ribosylation/Crystallin J1"/>
    <property type="match status" value="1"/>
</dbReference>
<dbReference type="Proteomes" id="UP001150941">
    <property type="component" value="Unassembled WGS sequence"/>
</dbReference>
<organism evidence="13 14">
    <name type="scientific">Penicillium chermesinum</name>
    <dbReference type="NCBI Taxonomy" id="63820"/>
    <lineage>
        <taxon>Eukaryota</taxon>
        <taxon>Fungi</taxon>
        <taxon>Dikarya</taxon>
        <taxon>Ascomycota</taxon>
        <taxon>Pezizomycotina</taxon>
        <taxon>Eurotiomycetes</taxon>
        <taxon>Eurotiomycetidae</taxon>
        <taxon>Eurotiales</taxon>
        <taxon>Aspergillaceae</taxon>
        <taxon>Penicillium</taxon>
    </lineage>
</organism>
<evidence type="ECO:0000256" key="5">
    <source>
        <dbReference type="ARBA" id="ARBA00042398"/>
    </source>
</evidence>
<evidence type="ECO:0000256" key="10">
    <source>
        <dbReference type="ARBA" id="ARBA00043193"/>
    </source>
</evidence>
<comment type="cofactor">
    <cofactor evidence="12">
        <name>Mg(2+)</name>
        <dbReference type="ChEBI" id="CHEBI:18420"/>
    </cofactor>
    <text evidence="12">Binds 2 magnesium ions per subunit.</text>
</comment>
<evidence type="ECO:0000256" key="2">
    <source>
        <dbReference type="ARBA" id="ARBA00012255"/>
    </source>
</evidence>
<dbReference type="GO" id="GO:0046872">
    <property type="term" value="F:metal ion binding"/>
    <property type="evidence" value="ECO:0007669"/>
    <property type="project" value="UniProtKB-KW"/>
</dbReference>